<dbReference type="EMBL" id="JAAGAX010000013">
    <property type="protein sequence ID" value="KAF2295715.1"/>
    <property type="molecule type" value="Genomic_DNA"/>
</dbReference>
<evidence type="ECO:0000313" key="4">
    <source>
        <dbReference type="Proteomes" id="UP000467840"/>
    </source>
</evidence>
<evidence type="ECO:0000256" key="2">
    <source>
        <dbReference type="SAM" id="SignalP"/>
    </source>
</evidence>
<dbReference type="PANTHER" id="PTHR33731:SF2">
    <property type="entry name" value="ORGAN-SPECIFIC PROTEIN S2-LIKE"/>
    <property type="match status" value="1"/>
</dbReference>
<feature type="compositionally biased region" description="Basic and acidic residues" evidence="1">
    <location>
        <begin position="58"/>
        <end position="72"/>
    </location>
</feature>
<accession>A0A6A6L5I6</accession>
<evidence type="ECO:0008006" key="5">
    <source>
        <dbReference type="Google" id="ProtNLM"/>
    </source>
</evidence>
<reference evidence="3 4" key="1">
    <citation type="journal article" date="2020" name="Mol. Plant">
        <title>The Chromosome-Based Rubber Tree Genome Provides New Insights into Spurge Genome Evolution and Rubber Biosynthesis.</title>
        <authorList>
            <person name="Liu J."/>
            <person name="Shi C."/>
            <person name="Shi C.C."/>
            <person name="Li W."/>
            <person name="Zhang Q.J."/>
            <person name="Zhang Y."/>
            <person name="Li K."/>
            <person name="Lu H.F."/>
            <person name="Shi C."/>
            <person name="Zhu S.T."/>
            <person name="Xiao Z.Y."/>
            <person name="Nan H."/>
            <person name="Yue Y."/>
            <person name="Zhu X.G."/>
            <person name="Wu Y."/>
            <person name="Hong X.N."/>
            <person name="Fan G.Y."/>
            <person name="Tong Y."/>
            <person name="Zhang D."/>
            <person name="Mao C.L."/>
            <person name="Liu Y.L."/>
            <person name="Hao S.J."/>
            <person name="Liu W.Q."/>
            <person name="Lv M.Q."/>
            <person name="Zhang H.B."/>
            <person name="Liu Y."/>
            <person name="Hu-Tang G.R."/>
            <person name="Wang J.P."/>
            <person name="Wang J.H."/>
            <person name="Sun Y.H."/>
            <person name="Ni S.B."/>
            <person name="Chen W.B."/>
            <person name="Zhang X.C."/>
            <person name="Jiao Y.N."/>
            <person name="Eichler E.E."/>
            <person name="Li G.H."/>
            <person name="Liu X."/>
            <person name="Gao L.Z."/>
        </authorList>
    </citation>
    <scope>NUCLEOTIDE SEQUENCE [LARGE SCALE GENOMIC DNA]</scope>
    <source>
        <strain evidence="4">cv. GT1</strain>
        <tissue evidence="3">Leaf</tissue>
    </source>
</reference>
<dbReference type="PANTHER" id="PTHR33731">
    <property type="entry name" value="PROTEIN, PUTATIVE-RELATED"/>
    <property type="match status" value="1"/>
</dbReference>
<dbReference type="InterPro" id="IPR024489">
    <property type="entry name" value="Organ_specific_prot"/>
</dbReference>
<keyword evidence="2" id="KW-0732">Signal</keyword>
<dbReference type="Proteomes" id="UP000467840">
    <property type="component" value="Chromosome 7"/>
</dbReference>
<keyword evidence="4" id="KW-1185">Reference proteome</keyword>
<evidence type="ECO:0000256" key="1">
    <source>
        <dbReference type="SAM" id="MobiDB-lite"/>
    </source>
</evidence>
<evidence type="ECO:0000313" key="3">
    <source>
        <dbReference type="EMBL" id="KAF2295715.1"/>
    </source>
</evidence>
<protein>
    <recommendedName>
        <fullName evidence="5">Organ-specific protein S2</fullName>
    </recommendedName>
</protein>
<dbReference type="Pfam" id="PF10950">
    <property type="entry name" value="Organ_specific"/>
    <property type="match status" value="1"/>
</dbReference>
<feature type="chain" id="PRO_5025496675" description="Organ-specific protein S2" evidence="2">
    <location>
        <begin position="23"/>
        <end position="191"/>
    </location>
</feature>
<name>A0A6A6L5I6_HEVBR</name>
<proteinExistence type="predicted"/>
<gene>
    <name evidence="3" type="ORF">GH714_033706</name>
</gene>
<feature type="signal peptide" evidence="2">
    <location>
        <begin position="1"/>
        <end position="22"/>
    </location>
</feature>
<sequence>MKSFFAFLPLFIPLLILSTTDARKDVDEYWRGVTKDQPLPEAIQKLLQASPASSASNKKTDCHMSKNVEPRPDIGLQTKKTLHETYSLQKFEPVPDVSIHHNDIVLEAEKPSKSFFKEEHEPRPDATIYHNDVGFKAKKPLDEKSFVNNFEPRPDLSIYHNDAGFEVEKPPKKKSFLSNFEGIDDVTIYQE</sequence>
<dbReference type="AlphaFoldDB" id="A0A6A6L5I6"/>
<feature type="region of interest" description="Disordered" evidence="1">
    <location>
        <begin position="48"/>
        <end position="73"/>
    </location>
</feature>
<organism evidence="3 4">
    <name type="scientific">Hevea brasiliensis</name>
    <name type="common">Para rubber tree</name>
    <name type="synonym">Siphonia brasiliensis</name>
    <dbReference type="NCBI Taxonomy" id="3981"/>
    <lineage>
        <taxon>Eukaryota</taxon>
        <taxon>Viridiplantae</taxon>
        <taxon>Streptophyta</taxon>
        <taxon>Embryophyta</taxon>
        <taxon>Tracheophyta</taxon>
        <taxon>Spermatophyta</taxon>
        <taxon>Magnoliopsida</taxon>
        <taxon>eudicotyledons</taxon>
        <taxon>Gunneridae</taxon>
        <taxon>Pentapetalae</taxon>
        <taxon>rosids</taxon>
        <taxon>fabids</taxon>
        <taxon>Malpighiales</taxon>
        <taxon>Euphorbiaceae</taxon>
        <taxon>Crotonoideae</taxon>
        <taxon>Micrandreae</taxon>
        <taxon>Hevea</taxon>
    </lineage>
</organism>
<comment type="caution">
    <text evidence="3">The sequence shown here is derived from an EMBL/GenBank/DDBJ whole genome shotgun (WGS) entry which is preliminary data.</text>
</comment>